<comment type="caution">
    <text evidence="1">The sequence shown here is derived from an EMBL/GenBank/DDBJ whole genome shotgun (WGS) entry which is preliminary data.</text>
</comment>
<protein>
    <submittedName>
        <fullName evidence="1">Uncharacterized protein</fullName>
    </submittedName>
</protein>
<dbReference type="Proteomes" id="UP000036367">
    <property type="component" value="Unassembled WGS sequence"/>
</dbReference>
<sequence>MSNELRACTRKNLGIGRQRAAVNSDGILGQSSAWKTAGSVR</sequence>
<dbReference type="AlphaFoldDB" id="A0A0J1B6C5"/>
<evidence type="ECO:0000313" key="1">
    <source>
        <dbReference type="EMBL" id="KLU02016.1"/>
    </source>
</evidence>
<evidence type="ECO:0000313" key="2">
    <source>
        <dbReference type="Proteomes" id="UP000036367"/>
    </source>
</evidence>
<accession>A0A0J1B6C5</accession>
<gene>
    <name evidence="1" type="ORF">RISK_005971</name>
</gene>
<name>A0A0J1B6C5_RHOIS</name>
<reference evidence="1" key="1">
    <citation type="submission" date="2015-05" db="EMBL/GenBank/DDBJ databases">
        <title>Permanent draft genome of Rhodopirellula islandicus K833.</title>
        <authorList>
            <person name="Kizina J."/>
            <person name="Richter M."/>
            <person name="Glockner F.O."/>
            <person name="Harder J."/>
        </authorList>
    </citation>
    <scope>NUCLEOTIDE SEQUENCE [LARGE SCALE GENOMIC DNA]</scope>
    <source>
        <strain evidence="1">K833</strain>
    </source>
</reference>
<keyword evidence="2" id="KW-1185">Reference proteome</keyword>
<dbReference type="EMBL" id="LECT01000047">
    <property type="protein sequence ID" value="KLU02016.1"/>
    <property type="molecule type" value="Genomic_DNA"/>
</dbReference>
<organism evidence="1 2">
    <name type="scientific">Rhodopirellula islandica</name>
    <dbReference type="NCBI Taxonomy" id="595434"/>
    <lineage>
        <taxon>Bacteria</taxon>
        <taxon>Pseudomonadati</taxon>
        <taxon>Planctomycetota</taxon>
        <taxon>Planctomycetia</taxon>
        <taxon>Pirellulales</taxon>
        <taxon>Pirellulaceae</taxon>
        <taxon>Rhodopirellula</taxon>
    </lineage>
</organism>
<proteinExistence type="predicted"/>